<name>A0AA49JK70_9BACT</name>
<reference evidence="3" key="1">
    <citation type="journal article" date="2023" name="Comput. Struct. Biotechnol. J.">
        <title>Discovery of a novel marine Bacteroidetes with a rich repertoire of carbohydrate-active enzymes.</title>
        <authorList>
            <person name="Chen B."/>
            <person name="Liu G."/>
            <person name="Chen Q."/>
            <person name="Wang H."/>
            <person name="Liu L."/>
            <person name="Tang K."/>
        </authorList>
    </citation>
    <scope>NUCLEOTIDE SEQUENCE</scope>
    <source>
        <strain evidence="3">TK19036</strain>
    </source>
</reference>
<protein>
    <recommendedName>
        <fullName evidence="4">Glycine zipper family protein</fullName>
    </recommendedName>
</protein>
<evidence type="ECO:0000313" key="3">
    <source>
        <dbReference type="EMBL" id="WKN40136.1"/>
    </source>
</evidence>
<keyword evidence="2" id="KW-0472">Membrane</keyword>
<sequence length="158" mass="17550">MDIKEAIDLLKSLQTEADKKSEIRIYENFTGILSDLKNKNLTETQLRSIEEELDTLALKANPENRKKYFNQKLAELKTYLKSNFSLITEGYYTTLGVSLGIAFGSMVGVMVGTVFKVSLGVSYGIPLGMIIGLLVGRYMDAEAQKQNRVLSINLSGSQ</sequence>
<feature type="coiled-coil region" evidence="1">
    <location>
        <begin position="3"/>
        <end position="59"/>
    </location>
</feature>
<keyword evidence="2" id="KW-0812">Transmembrane</keyword>
<feature type="transmembrane region" description="Helical" evidence="2">
    <location>
        <begin position="121"/>
        <end position="139"/>
    </location>
</feature>
<feature type="transmembrane region" description="Helical" evidence="2">
    <location>
        <begin position="91"/>
        <end position="115"/>
    </location>
</feature>
<dbReference type="AlphaFoldDB" id="A0AA49JK70"/>
<evidence type="ECO:0000256" key="1">
    <source>
        <dbReference type="SAM" id="Coils"/>
    </source>
</evidence>
<reference evidence="3" key="2">
    <citation type="journal article" date="2024" name="Antonie Van Leeuwenhoek">
        <title>Roseihalotalea indica gen. nov., sp. nov., a halophilic Bacteroidetes from mesopelagic Southwest Indian Ocean with higher carbohydrate metabolic potential.</title>
        <authorList>
            <person name="Chen B."/>
            <person name="Zhang M."/>
            <person name="Lin D."/>
            <person name="Ye J."/>
            <person name="Tang K."/>
        </authorList>
    </citation>
    <scope>NUCLEOTIDE SEQUENCE</scope>
    <source>
        <strain evidence="3">TK19036</strain>
    </source>
</reference>
<keyword evidence="2" id="KW-1133">Transmembrane helix</keyword>
<accession>A0AA49JK70</accession>
<organism evidence="3">
    <name type="scientific">Roseihalotalea indica</name>
    <dbReference type="NCBI Taxonomy" id="2867963"/>
    <lineage>
        <taxon>Bacteria</taxon>
        <taxon>Pseudomonadati</taxon>
        <taxon>Bacteroidota</taxon>
        <taxon>Cytophagia</taxon>
        <taxon>Cytophagales</taxon>
        <taxon>Catalimonadaceae</taxon>
        <taxon>Roseihalotalea</taxon>
    </lineage>
</organism>
<evidence type="ECO:0000256" key="2">
    <source>
        <dbReference type="SAM" id="Phobius"/>
    </source>
</evidence>
<gene>
    <name evidence="3" type="ORF">K4G66_15690</name>
</gene>
<evidence type="ECO:0008006" key="4">
    <source>
        <dbReference type="Google" id="ProtNLM"/>
    </source>
</evidence>
<dbReference type="EMBL" id="CP120682">
    <property type="protein sequence ID" value="WKN40136.1"/>
    <property type="molecule type" value="Genomic_DNA"/>
</dbReference>
<keyword evidence="1" id="KW-0175">Coiled coil</keyword>
<proteinExistence type="predicted"/>